<dbReference type="EMBL" id="BGPR01030499">
    <property type="protein sequence ID" value="GBO03069.1"/>
    <property type="molecule type" value="Genomic_DNA"/>
</dbReference>
<accession>A0A4Y2TR05</accession>
<organism evidence="2 3">
    <name type="scientific">Araneus ventricosus</name>
    <name type="common">Orbweaver spider</name>
    <name type="synonym">Epeira ventricosa</name>
    <dbReference type="NCBI Taxonomy" id="182803"/>
    <lineage>
        <taxon>Eukaryota</taxon>
        <taxon>Metazoa</taxon>
        <taxon>Ecdysozoa</taxon>
        <taxon>Arthropoda</taxon>
        <taxon>Chelicerata</taxon>
        <taxon>Arachnida</taxon>
        <taxon>Araneae</taxon>
        <taxon>Araneomorphae</taxon>
        <taxon>Entelegynae</taxon>
        <taxon>Araneoidea</taxon>
        <taxon>Araneidae</taxon>
        <taxon>Araneus</taxon>
    </lineage>
</organism>
<comment type="caution">
    <text evidence="2">The sequence shown here is derived from an EMBL/GenBank/DDBJ whole genome shotgun (WGS) entry which is preliminary data.</text>
</comment>
<dbReference type="Pfam" id="PF07525">
    <property type="entry name" value="SOCS_box"/>
    <property type="match status" value="1"/>
</dbReference>
<reference evidence="2 3" key="1">
    <citation type="journal article" date="2019" name="Sci. Rep.">
        <title>Orb-weaving spider Araneus ventricosus genome elucidates the spidroin gene catalogue.</title>
        <authorList>
            <person name="Kono N."/>
            <person name="Nakamura H."/>
            <person name="Ohtoshi R."/>
            <person name="Moran D.A.P."/>
            <person name="Shinohara A."/>
            <person name="Yoshida Y."/>
            <person name="Fujiwara M."/>
            <person name="Mori M."/>
            <person name="Tomita M."/>
            <person name="Arakawa K."/>
        </authorList>
    </citation>
    <scope>NUCLEOTIDE SEQUENCE [LARGE SCALE GENOMIC DNA]</scope>
</reference>
<dbReference type="SUPFAM" id="SSF158235">
    <property type="entry name" value="SOCS box-like"/>
    <property type="match status" value="1"/>
</dbReference>
<proteinExistence type="predicted"/>
<evidence type="ECO:0000313" key="3">
    <source>
        <dbReference type="Proteomes" id="UP000499080"/>
    </source>
</evidence>
<dbReference type="SMART" id="SM00969">
    <property type="entry name" value="SOCS_box"/>
    <property type="match status" value="1"/>
</dbReference>
<protein>
    <recommendedName>
        <fullName evidence="1">SOCS box domain-containing protein</fullName>
    </recommendedName>
</protein>
<sequence length="136" mass="15745">MASYCENPPLIDRKSLVCLTEPHYLVHASEALRLVWSSIPDSFVCFEEMTAACGNVFPANVISEIYNFYKEEIRQTDLRPEPRSLSQYCRSIIRKSLADNKCWLPDGIKQLKLPPRLESFLNLQRDNLHPENFESP</sequence>
<dbReference type="CDD" id="cd03716">
    <property type="entry name" value="SOCS_ASB_like"/>
    <property type="match status" value="1"/>
</dbReference>
<dbReference type="Proteomes" id="UP000499080">
    <property type="component" value="Unassembled WGS sequence"/>
</dbReference>
<evidence type="ECO:0000313" key="2">
    <source>
        <dbReference type="EMBL" id="GBO03069.1"/>
    </source>
</evidence>
<dbReference type="GO" id="GO:0035556">
    <property type="term" value="P:intracellular signal transduction"/>
    <property type="evidence" value="ECO:0007669"/>
    <property type="project" value="InterPro"/>
</dbReference>
<dbReference type="PROSITE" id="PS50225">
    <property type="entry name" value="SOCS"/>
    <property type="match status" value="1"/>
</dbReference>
<dbReference type="AlphaFoldDB" id="A0A4Y2TR05"/>
<dbReference type="InterPro" id="IPR036036">
    <property type="entry name" value="SOCS_box-like_dom_sf"/>
</dbReference>
<dbReference type="InterPro" id="IPR001496">
    <property type="entry name" value="SOCS_box"/>
</dbReference>
<evidence type="ECO:0000259" key="1">
    <source>
        <dbReference type="PROSITE" id="PS50225"/>
    </source>
</evidence>
<name>A0A4Y2TR05_ARAVE</name>
<feature type="domain" description="SOCS box" evidence="1">
    <location>
        <begin position="79"/>
        <end position="121"/>
    </location>
</feature>
<gene>
    <name evidence="2" type="ORF">AVEN_235819_1</name>
</gene>
<dbReference type="OrthoDB" id="6419934at2759"/>
<keyword evidence="3" id="KW-1185">Reference proteome</keyword>
<dbReference type="Gene3D" id="1.10.750.20">
    <property type="entry name" value="SOCS box"/>
    <property type="match status" value="1"/>
</dbReference>